<feature type="transmembrane region" description="Helical" evidence="9">
    <location>
        <begin position="308"/>
        <end position="330"/>
    </location>
</feature>
<dbReference type="AlphaFoldDB" id="A0AAJ0CYW0"/>
<dbReference type="GO" id="GO:0016020">
    <property type="term" value="C:membrane"/>
    <property type="evidence" value="ECO:0007669"/>
    <property type="project" value="UniProtKB-SubCell"/>
</dbReference>
<keyword evidence="12" id="KW-1185">Reference proteome</keyword>
<evidence type="ECO:0000256" key="9">
    <source>
        <dbReference type="SAM" id="Phobius"/>
    </source>
</evidence>
<dbReference type="InterPro" id="IPR003663">
    <property type="entry name" value="Sugar/inositol_transpt"/>
</dbReference>
<gene>
    <name evidence="11" type="primary">HXT5_1</name>
    <name evidence="11" type="ORF">QQS21_000437</name>
</gene>
<keyword evidence="3 7" id="KW-0813">Transport</keyword>
<comment type="subcellular location">
    <subcellularLocation>
        <location evidence="1">Membrane</location>
        <topology evidence="1">Multi-pass membrane protein</topology>
    </subcellularLocation>
</comment>
<keyword evidence="4 9" id="KW-0812">Transmembrane</keyword>
<evidence type="ECO:0000256" key="1">
    <source>
        <dbReference type="ARBA" id="ARBA00004141"/>
    </source>
</evidence>
<accession>A0AAJ0CYW0</accession>
<reference evidence="11" key="1">
    <citation type="submission" date="2023-06" db="EMBL/GenBank/DDBJ databases">
        <title>Conoideocrella luteorostrata (Hypocreales: Clavicipitaceae), a potential biocontrol fungus for elongate hemlock scale in United States Christmas tree production areas.</title>
        <authorList>
            <person name="Barrett H."/>
            <person name="Lovett B."/>
            <person name="Macias A.M."/>
            <person name="Stajich J.E."/>
            <person name="Kasson M.T."/>
        </authorList>
    </citation>
    <scope>NUCLEOTIDE SEQUENCE</scope>
    <source>
        <strain evidence="11">ARSEF 14590</strain>
    </source>
</reference>
<feature type="compositionally biased region" description="Basic and acidic residues" evidence="8">
    <location>
        <begin position="561"/>
        <end position="577"/>
    </location>
</feature>
<feature type="transmembrane region" description="Helical" evidence="9">
    <location>
        <begin position="154"/>
        <end position="172"/>
    </location>
</feature>
<dbReference type="PRINTS" id="PR00171">
    <property type="entry name" value="SUGRTRNSPORT"/>
</dbReference>
<evidence type="ECO:0000256" key="5">
    <source>
        <dbReference type="ARBA" id="ARBA00022989"/>
    </source>
</evidence>
<dbReference type="PROSITE" id="PS50850">
    <property type="entry name" value="MFS"/>
    <property type="match status" value="1"/>
</dbReference>
<dbReference type="SUPFAM" id="SSF103473">
    <property type="entry name" value="MFS general substrate transporter"/>
    <property type="match status" value="1"/>
</dbReference>
<dbReference type="CDD" id="cd17356">
    <property type="entry name" value="MFS_HXT"/>
    <property type="match status" value="1"/>
</dbReference>
<comment type="caution">
    <text evidence="11">The sequence shown here is derived from an EMBL/GenBank/DDBJ whole genome shotgun (WGS) entry which is preliminary data.</text>
</comment>
<feature type="transmembrane region" description="Helical" evidence="9">
    <location>
        <begin position="125"/>
        <end position="148"/>
    </location>
</feature>
<evidence type="ECO:0000256" key="8">
    <source>
        <dbReference type="SAM" id="MobiDB-lite"/>
    </source>
</evidence>
<evidence type="ECO:0000256" key="3">
    <source>
        <dbReference type="ARBA" id="ARBA00022448"/>
    </source>
</evidence>
<dbReference type="FunFam" id="1.20.1250.20:FF:000044">
    <property type="entry name" value="Hexose transporter Hxt3p"/>
    <property type="match status" value="1"/>
</dbReference>
<dbReference type="GO" id="GO:0005351">
    <property type="term" value="F:carbohydrate:proton symporter activity"/>
    <property type="evidence" value="ECO:0007669"/>
    <property type="project" value="TreeGrafter"/>
</dbReference>
<keyword evidence="6 9" id="KW-0472">Membrane</keyword>
<evidence type="ECO:0000313" key="12">
    <source>
        <dbReference type="Proteomes" id="UP001251528"/>
    </source>
</evidence>
<dbReference type="InterPro" id="IPR050360">
    <property type="entry name" value="MFS_Sugar_Transporters"/>
</dbReference>
<feature type="region of interest" description="Disordered" evidence="8">
    <location>
        <begin position="549"/>
        <end position="577"/>
    </location>
</feature>
<dbReference type="Proteomes" id="UP001251528">
    <property type="component" value="Unassembled WGS sequence"/>
</dbReference>
<dbReference type="InterPro" id="IPR020846">
    <property type="entry name" value="MFS_dom"/>
</dbReference>
<feature type="transmembrane region" description="Helical" evidence="9">
    <location>
        <begin position="452"/>
        <end position="470"/>
    </location>
</feature>
<dbReference type="Pfam" id="PF00083">
    <property type="entry name" value="Sugar_tr"/>
    <property type="match status" value="1"/>
</dbReference>
<dbReference type="PANTHER" id="PTHR48022:SF91">
    <property type="entry name" value="MAJOR FACILITATOR SUPERFAMILY (MFS) PROFILE DOMAIN-CONTAINING PROTEIN-RELATED"/>
    <property type="match status" value="1"/>
</dbReference>
<dbReference type="InterPro" id="IPR005829">
    <property type="entry name" value="Sugar_transporter_CS"/>
</dbReference>
<dbReference type="PANTHER" id="PTHR48022">
    <property type="entry name" value="PLASTIDIC GLUCOSE TRANSPORTER 4"/>
    <property type="match status" value="1"/>
</dbReference>
<feature type="transmembrane region" description="Helical" evidence="9">
    <location>
        <begin position="375"/>
        <end position="394"/>
    </location>
</feature>
<comment type="similarity">
    <text evidence="2 7">Belongs to the major facilitator superfamily. Sugar transporter (TC 2.A.1.1) family.</text>
</comment>
<dbReference type="EMBL" id="JASWJB010000004">
    <property type="protein sequence ID" value="KAK2616614.1"/>
    <property type="molecule type" value="Genomic_DNA"/>
</dbReference>
<dbReference type="InterPro" id="IPR005828">
    <property type="entry name" value="MFS_sugar_transport-like"/>
</dbReference>
<dbReference type="Gene3D" id="1.20.1250.20">
    <property type="entry name" value="MFS general substrate transporter like domains"/>
    <property type="match status" value="1"/>
</dbReference>
<evidence type="ECO:0000256" key="6">
    <source>
        <dbReference type="ARBA" id="ARBA00023136"/>
    </source>
</evidence>
<evidence type="ECO:0000256" key="7">
    <source>
        <dbReference type="RuleBase" id="RU003346"/>
    </source>
</evidence>
<evidence type="ECO:0000259" key="10">
    <source>
        <dbReference type="PROSITE" id="PS50850"/>
    </source>
</evidence>
<dbReference type="NCBIfam" id="TIGR00879">
    <property type="entry name" value="SP"/>
    <property type="match status" value="1"/>
</dbReference>
<evidence type="ECO:0000313" key="11">
    <source>
        <dbReference type="EMBL" id="KAK2616614.1"/>
    </source>
</evidence>
<protein>
    <submittedName>
        <fullName evidence="11">Hexose transporter hxt5</fullName>
    </submittedName>
</protein>
<sequence length="577" mass="64494">MKGGFMTVTFDHVNPSHEESKKDDVRRSLAGLDYSPLPRLTMRSLMMGMLVSMGGLIFGYDTGQISGFLEMDDFLGRFGMLDSQGNRYFSAVRSGLIVSLLSIGTLIGALTAAPIADRIGRKPSISFWCLITSVGFVVQIAAVTAWYQVMIGRFIAGLGVGALSLLVPMYQAETAPPWIRGAMVCAYQLFITMGIFLAACFNYGTYENHRDSSASWRIVIGLGWIWTIVLGVGILAFPETPRYDFRNGNAERAKETLCRVYGTTANHWSVYTQIEEIESKIRAEDKVKRGPVAEFVTMFKAPRMAYRIALGVALQMFQQLTGANYFFYYGTTIFKSVQISSFVTQIILNTINFLVTFIGLYIVEHYGRRKSLMAGSFWMFICFMIFATVGHYRFDRDDPSKTPTEGIVLIVFACLFILGFATTWGPMIWTIQAELFPSRYRAKGMALGTASNWIWNFCIGFFSTFIFKAIDFQYGYVFAACNVVGGCIVYFFVVEGQGRTIEEIDTMYLEHVTPWKSAQWVPPPAEDMARIRKQAGVDLDAIANEDSQEHANGQTGMGTGTEKKVAQNEGAHHEETV</sequence>
<name>A0AAJ0CYW0_9HYPO</name>
<feature type="transmembrane region" description="Helical" evidence="9">
    <location>
        <begin position="88"/>
        <end position="113"/>
    </location>
</feature>
<organism evidence="11 12">
    <name type="scientific">Conoideocrella luteorostrata</name>
    <dbReference type="NCBI Taxonomy" id="1105319"/>
    <lineage>
        <taxon>Eukaryota</taxon>
        <taxon>Fungi</taxon>
        <taxon>Dikarya</taxon>
        <taxon>Ascomycota</taxon>
        <taxon>Pezizomycotina</taxon>
        <taxon>Sordariomycetes</taxon>
        <taxon>Hypocreomycetidae</taxon>
        <taxon>Hypocreales</taxon>
        <taxon>Clavicipitaceae</taxon>
        <taxon>Conoideocrella</taxon>
    </lineage>
</organism>
<dbReference type="PROSITE" id="PS00217">
    <property type="entry name" value="SUGAR_TRANSPORT_2"/>
    <property type="match status" value="1"/>
</dbReference>
<feature type="transmembrane region" description="Helical" evidence="9">
    <location>
        <begin position="216"/>
        <end position="237"/>
    </location>
</feature>
<evidence type="ECO:0000256" key="4">
    <source>
        <dbReference type="ARBA" id="ARBA00022692"/>
    </source>
</evidence>
<feature type="transmembrane region" description="Helical" evidence="9">
    <location>
        <begin position="476"/>
        <end position="494"/>
    </location>
</feature>
<feature type="transmembrane region" description="Helical" evidence="9">
    <location>
        <begin position="184"/>
        <end position="204"/>
    </location>
</feature>
<dbReference type="PROSITE" id="PS00216">
    <property type="entry name" value="SUGAR_TRANSPORT_1"/>
    <property type="match status" value="1"/>
</dbReference>
<feature type="transmembrane region" description="Helical" evidence="9">
    <location>
        <begin position="45"/>
        <end position="68"/>
    </location>
</feature>
<keyword evidence="5 9" id="KW-1133">Transmembrane helix</keyword>
<feature type="domain" description="Major facilitator superfamily (MFS) profile" evidence="10">
    <location>
        <begin position="47"/>
        <end position="497"/>
    </location>
</feature>
<evidence type="ECO:0000256" key="2">
    <source>
        <dbReference type="ARBA" id="ARBA00010992"/>
    </source>
</evidence>
<dbReference type="InterPro" id="IPR036259">
    <property type="entry name" value="MFS_trans_sf"/>
</dbReference>
<feature type="transmembrane region" description="Helical" evidence="9">
    <location>
        <begin position="342"/>
        <end position="363"/>
    </location>
</feature>
<proteinExistence type="inferred from homology"/>
<feature type="transmembrane region" description="Helical" evidence="9">
    <location>
        <begin position="406"/>
        <end position="431"/>
    </location>
</feature>